<dbReference type="Pfam" id="PF00270">
    <property type="entry name" value="DEAD"/>
    <property type="match status" value="2"/>
</dbReference>
<dbReference type="InterPro" id="IPR036388">
    <property type="entry name" value="WH-like_DNA-bd_sf"/>
</dbReference>
<dbReference type="Pfam" id="PF00271">
    <property type="entry name" value="Helicase_C"/>
    <property type="match status" value="2"/>
</dbReference>
<dbReference type="InterPro" id="IPR057842">
    <property type="entry name" value="WH_MER3"/>
</dbReference>
<dbReference type="FunFam" id="1.10.10.10:FF:000012">
    <property type="entry name" value="U5 small nuclear ribonucleoprotein helicase"/>
    <property type="match status" value="1"/>
</dbReference>
<dbReference type="FunFam" id="3.40.50.300:FF:000062">
    <property type="entry name" value="U5 small nuclear ribonucleoprotein helicase"/>
    <property type="match status" value="1"/>
</dbReference>
<feature type="domain" description="Helicase ATP-binding" evidence="6">
    <location>
        <begin position="1319"/>
        <end position="1494"/>
    </location>
</feature>
<dbReference type="Gene3D" id="1.10.150.20">
    <property type="entry name" value="5' to 3' exonuclease, C-terminal subdomain"/>
    <property type="match status" value="1"/>
</dbReference>
<dbReference type="FunFam" id="3.40.50.300:FF:000231">
    <property type="entry name" value="Activating signal cointegrator 1 complex subunit 3"/>
    <property type="match status" value="1"/>
</dbReference>
<dbReference type="Pfam" id="PF02889">
    <property type="entry name" value="Sec63"/>
    <property type="match status" value="2"/>
</dbReference>
<gene>
    <name evidence="8" type="primary">mug81</name>
    <name evidence="8" type="ORF">IWW36_002299</name>
</gene>
<dbReference type="InterPro" id="IPR011545">
    <property type="entry name" value="DEAD/DEAH_box_helicase_dom"/>
</dbReference>
<keyword evidence="2 8" id="KW-0378">Hydrolase</keyword>
<dbReference type="SUPFAM" id="SSF52540">
    <property type="entry name" value="P-loop containing nucleoside triphosphate hydrolases"/>
    <property type="match status" value="4"/>
</dbReference>
<dbReference type="SUPFAM" id="SSF81296">
    <property type="entry name" value="E set domains"/>
    <property type="match status" value="1"/>
</dbReference>
<name>A0A9W8M010_9FUNG</name>
<evidence type="ECO:0000313" key="9">
    <source>
        <dbReference type="Proteomes" id="UP001139887"/>
    </source>
</evidence>
<accession>A0A9W8M010</accession>
<feature type="domain" description="Helicase C-terminal" evidence="7">
    <location>
        <begin position="1527"/>
        <end position="1735"/>
    </location>
</feature>
<dbReference type="InterPro" id="IPR035892">
    <property type="entry name" value="C2_domain_sf"/>
</dbReference>
<keyword evidence="1" id="KW-0547">Nucleotide-binding</keyword>
<keyword evidence="4" id="KW-0067">ATP-binding</keyword>
<feature type="region of interest" description="Disordered" evidence="5">
    <location>
        <begin position="301"/>
        <end position="334"/>
    </location>
</feature>
<protein>
    <submittedName>
        <fullName evidence="8">Activating signal cointegrator 1 complex subunit 3</fullName>
        <ecNumber evidence="8">3.6.4.13</ecNumber>
    </submittedName>
</protein>
<dbReference type="EC" id="3.6.4.13" evidence="8"/>
<feature type="region of interest" description="Disordered" evidence="5">
    <location>
        <begin position="25"/>
        <end position="65"/>
    </location>
</feature>
<dbReference type="CDD" id="cd18795">
    <property type="entry name" value="SF2_C_Ski2"/>
    <property type="match status" value="2"/>
</dbReference>
<dbReference type="InterPro" id="IPR003593">
    <property type="entry name" value="AAA+_ATPase"/>
</dbReference>
<dbReference type="SMART" id="SM00973">
    <property type="entry name" value="Sec63"/>
    <property type="match status" value="2"/>
</dbReference>
<keyword evidence="3" id="KW-0347">Helicase</keyword>
<dbReference type="SMART" id="SM00490">
    <property type="entry name" value="HELICc"/>
    <property type="match status" value="2"/>
</dbReference>
<dbReference type="GO" id="GO:0032991">
    <property type="term" value="C:protein-containing complex"/>
    <property type="evidence" value="ECO:0007669"/>
    <property type="project" value="UniProtKB-ARBA"/>
</dbReference>
<dbReference type="SMART" id="SM00382">
    <property type="entry name" value="AAA"/>
    <property type="match status" value="2"/>
</dbReference>
<feature type="domain" description="Helicase C-terminal" evidence="7">
    <location>
        <begin position="688"/>
        <end position="900"/>
    </location>
</feature>
<dbReference type="FunFam" id="1.10.3380.10:FF:000002">
    <property type="entry name" value="Activating signal cointegrator 1 complex subunit 3"/>
    <property type="match status" value="1"/>
</dbReference>
<dbReference type="Pfam" id="PF23445">
    <property type="entry name" value="WHD_SNRNP200"/>
    <property type="match status" value="2"/>
</dbReference>
<dbReference type="GO" id="GO:0005524">
    <property type="term" value="F:ATP binding"/>
    <property type="evidence" value="ECO:0007669"/>
    <property type="project" value="UniProtKB-KW"/>
</dbReference>
<sequence>MPAYIQPPSFADLLRMRDSRRERLLDRRSKQAEFARSAAAKGKDKSLRSGKGKANESNDDVNSTAGLVEQGFPVSAYKERHGKQHDNGKATAAHDTAMWDKLQNSIALENELRRALLGLDASEMPTVRPEDDADRDIPGGAEAYYSKHPTLRPIPAILLHPDPEAYIKELEDKNTQHLANSTYGVDKAGSFSREWLLSKCRLVAAAAGMDTAAEAAEALCAEIFTVLRSDSSDDTIQSQLLELVGFDNMEFLSELILQRTDIVRNITEESDRARVAAAMKERSIPGVQAIIRSERDIALEKEMRRKGKGKSKGKRGAGNTADAAESMTKDQESAQILGFGSDLRRARERQLSQRPAEVLRPEIRKAEQYPHVYTSSGQGNSGGALLSMFGSKYALPTGTVRHEFSDHEEITIPISKPATRRSTEAPVLIDDMDPLCRYTFRKYTSLNRIQSIIYPTAYETNENMLLSAPTGAGKTDVALLTILRTIAQYCSPAPSDLNWEDVTRKPVFTVAKSDFKIVYVAPMKALAAEVVEKYQSRLKWLGIQCRELTGDMQLTKAEVNATQIIVTTPEKWDVVTRKGSGDMELVDRVKLLIVDEIHLLNEDRGSVIETLIARTQRQVESRQMMIRLVGLSATLPNYVDVSNFLGVNPHKGLFYFDSGYRPVPLEQHFVGVHGKAGTQATNRLLNRVCYDRVSELVAEGNQVMVFVHARKDTVKTAQALRELAQMEGALDQFISPEDTKKHALLVSRVSKSRNKELKELYSDGFSIHHAGMLRSDRNLVEELFAKGLVRVLCCTSTLAWGVNLPAYAVVIKGTQVYDSQKGAFADLSILDVLQIFGRAGRPQYESHGVGYILTTHDRLAHYVSAITMQHPIESKFSTKLIDNLNAEISLGTVTNVEEGVAWLGYTYMYIRMQKNPLVYGLAGDEMADDPMLGQRRSEMIRNAARELSRLQMIVFDPATGFMAAKDLGRISSAYYLRHESIEIFNRTMRSHMTEADTIAMLCMSKEFEQIRVRNTEEKELKQLLKDACCCDVKGGVDSPHGKTSILLQAAISRSFLQDFALVSDSAYVAQNGSRIIRALFEIALSRNWGPAAAVALSLSKSIEKQMWPFEHPLKQFAIPPGIMRYLENTNDMERLYEMDSGELGALVHHHRYGTTLASYIHQLPRLEVSAEIAPITRGVLQITMTAKADFEWNDRAHGTAEAFWIWVEDTDNSEIYHTENLLLRKKDHQEPKVSVFTIPVHEPLPAQIYIRAVSDRWIGAETVTAVSFKHLSLPEHHETHTDLLDLQPLPIAALNDTCLESICAERFTHFNPVQTQIFHTLYRQSYNALVGAPTGSGKTIAAELAMWWAFREHPRQKVVYIAPLKALVKECVADWSKRLLGPMGRTLVELTGDVTPDPKTIRQADIIITTPEKWDGVSRAWHAREYVQQVSLVIIDEIHLLGGDRGPILEVIVSRMNHIAAQTKQAVRVVGLSTALANARDLADWLGIAKVGLYNFRHSVRPVPLEIYIDGFPGRHYCPRMASMNRPAYRAICTHSPKKPVIIFVSSRRQTRLTAQDLMAFCGMEENPRHFMHMDEWELDSVLERTNDPNLRLSLSFGIGMHHAGLTESDRKICEQLFYDRKIQVLVATSTLAWGVNLPAHLVILKGTEFYDAKSKGYVDFPLTDVLQMIGRAGRPQFDDRAVARIFVTDTKKEFYKKFLHEPFPVESSLHKHLHEHINAEIAAGTIKSAQDAVDYLSWTYLYRRLRQNPTYYGVEESSESGINKYLSSLIMSCFKDLEQAQCVSMDFDYTQGTVAVSPTPLGKIASQYYLSHATMKTFSTRLRAIDRKNMTCDLLHLLSEAAEWAELPVRHNEDLLNRELEREVPYPLGRGRVDYLSPHAKANLLLQKHLVRGELPCSDYITDTRTVLDSSIRILQAMTDVAAFLGDLTSSLAIMELMQAIKQATMPTDSPLLQLVPDLTAEDARKVADKKGQKMRCLGDMLVLNDKQLLSAFGPLNADKDVVDRWCEGIRALPLMDVTIEPGHCMQPTGEKSNKEARRSKHISFSNLQPLTQYSVWITLSYASKKTAFKSPKMIKEVGQAFTPRFGKTQYEGWWVVLAQETELLAMRRISMQSSDTQSTKQDQSRRAKLMFITPEAAGHYTLKLMVMSDAYLGLDQEYEIEITVE</sequence>
<dbReference type="SUPFAM" id="SSF46785">
    <property type="entry name" value="Winged helix' DNA-binding domain"/>
    <property type="match status" value="2"/>
</dbReference>
<dbReference type="Gene3D" id="1.10.10.10">
    <property type="entry name" value="Winged helix-like DNA-binding domain superfamily/Winged helix DNA-binding domain"/>
    <property type="match status" value="2"/>
</dbReference>
<dbReference type="Gene3D" id="2.60.40.150">
    <property type="entry name" value="C2 domain"/>
    <property type="match status" value="2"/>
</dbReference>
<dbReference type="SUPFAM" id="SSF158702">
    <property type="entry name" value="Sec63 N-terminal domain-like"/>
    <property type="match status" value="2"/>
</dbReference>
<dbReference type="FunFam" id="2.60.40.150:FF:000004">
    <property type="entry name" value="RNA helicase, activating signal cointegrator 1"/>
    <property type="match status" value="1"/>
</dbReference>
<dbReference type="OrthoDB" id="5575at2759"/>
<evidence type="ECO:0000313" key="8">
    <source>
        <dbReference type="EMBL" id="KAJ2849914.1"/>
    </source>
</evidence>
<dbReference type="Proteomes" id="UP001139887">
    <property type="component" value="Unassembled WGS sequence"/>
</dbReference>
<dbReference type="GO" id="GO:0003724">
    <property type="term" value="F:RNA helicase activity"/>
    <property type="evidence" value="ECO:0007669"/>
    <property type="project" value="UniProtKB-EC"/>
</dbReference>
<feature type="domain" description="Helicase ATP-binding" evidence="6">
    <location>
        <begin position="455"/>
        <end position="653"/>
    </location>
</feature>
<dbReference type="SMART" id="SM00487">
    <property type="entry name" value="DEXDc"/>
    <property type="match status" value="2"/>
</dbReference>
<dbReference type="InterPro" id="IPR004179">
    <property type="entry name" value="Sec63-dom"/>
</dbReference>
<evidence type="ECO:0000256" key="2">
    <source>
        <dbReference type="ARBA" id="ARBA00022801"/>
    </source>
</evidence>
<proteinExistence type="predicted"/>
<dbReference type="InterPro" id="IPR014001">
    <property type="entry name" value="Helicase_ATP-bd"/>
</dbReference>
<dbReference type="PROSITE" id="PS51192">
    <property type="entry name" value="HELICASE_ATP_BIND_1"/>
    <property type="match status" value="2"/>
</dbReference>
<feature type="compositionally biased region" description="Basic residues" evidence="5">
    <location>
        <begin position="304"/>
        <end position="315"/>
    </location>
</feature>
<evidence type="ECO:0000256" key="3">
    <source>
        <dbReference type="ARBA" id="ARBA00022806"/>
    </source>
</evidence>
<dbReference type="FunFam" id="1.10.10.10:FF:000024">
    <property type="entry name" value="U5 small nuclear ribonucleoprotein helicase"/>
    <property type="match status" value="1"/>
</dbReference>
<dbReference type="FunFam" id="3.40.50.300:FF:000102">
    <property type="entry name" value="RNA helicase, activating signal cointegrator 1"/>
    <property type="match status" value="1"/>
</dbReference>
<dbReference type="FunFam" id="1.10.3380.10:FF:000001">
    <property type="entry name" value="U5 small nuclear ribonucleoprotein helicase"/>
    <property type="match status" value="1"/>
</dbReference>
<comment type="caution">
    <text evidence="8">The sequence shown here is derived from an EMBL/GenBank/DDBJ whole genome shotgun (WGS) entry which is preliminary data.</text>
</comment>
<dbReference type="PROSITE" id="PS51194">
    <property type="entry name" value="HELICASE_CTER"/>
    <property type="match status" value="2"/>
</dbReference>
<evidence type="ECO:0000256" key="5">
    <source>
        <dbReference type="SAM" id="MobiDB-lite"/>
    </source>
</evidence>
<dbReference type="EMBL" id="JANBUW010000052">
    <property type="protein sequence ID" value="KAJ2849914.1"/>
    <property type="molecule type" value="Genomic_DNA"/>
</dbReference>
<dbReference type="InterPro" id="IPR014756">
    <property type="entry name" value="Ig_E-set"/>
</dbReference>
<reference evidence="8" key="1">
    <citation type="submission" date="2022-07" db="EMBL/GenBank/DDBJ databases">
        <title>Phylogenomic reconstructions and comparative analyses of Kickxellomycotina fungi.</title>
        <authorList>
            <person name="Reynolds N.K."/>
            <person name="Stajich J.E."/>
            <person name="Barry K."/>
            <person name="Grigoriev I.V."/>
            <person name="Crous P."/>
            <person name="Smith M.E."/>
        </authorList>
    </citation>
    <scope>NUCLEOTIDE SEQUENCE</scope>
    <source>
        <strain evidence="8">NRRL 1566</strain>
    </source>
</reference>
<dbReference type="FunFam" id="3.40.50.300:FF:000198">
    <property type="entry name" value="Activating signal cointegrator 1 complex subunit"/>
    <property type="match status" value="1"/>
</dbReference>
<organism evidence="8 9">
    <name type="scientific">Coemansia brasiliensis</name>
    <dbReference type="NCBI Taxonomy" id="2650707"/>
    <lineage>
        <taxon>Eukaryota</taxon>
        <taxon>Fungi</taxon>
        <taxon>Fungi incertae sedis</taxon>
        <taxon>Zoopagomycota</taxon>
        <taxon>Kickxellomycotina</taxon>
        <taxon>Kickxellomycetes</taxon>
        <taxon>Kickxellales</taxon>
        <taxon>Kickxellaceae</taxon>
        <taxon>Coemansia</taxon>
    </lineage>
</organism>
<dbReference type="Gene3D" id="3.40.50.300">
    <property type="entry name" value="P-loop containing nucleotide triphosphate hydrolases"/>
    <property type="match status" value="4"/>
</dbReference>
<evidence type="ECO:0000259" key="6">
    <source>
        <dbReference type="PROSITE" id="PS51192"/>
    </source>
</evidence>
<dbReference type="CDD" id="cd18022">
    <property type="entry name" value="DEXHc_ASCC3_2"/>
    <property type="match status" value="1"/>
</dbReference>
<evidence type="ECO:0000256" key="4">
    <source>
        <dbReference type="ARBA" id="ARBA00022840"/>
    </source>
</evidence>
<dbReference type="Gene3D" id="1.10.3380.10">
    <property type="entry name" value="Sec63 N-terminal domain-like domain"/>
    <property type="match status" value="2"/>
</dbReference>
<dbReference type="PIRSF" id="PIRSF039073">
    <property type="entry name" value="BRR2"/>
    <property type="match status" value="1"/>
</dbReference>
<dbReference type="InterPro" id="IPR027417">
    <property type="entry name" value="P-loop_NTPase"/>
</dbReference>
<dbReference type="InterPro" id="IPR001650">
    <property type="entry name" value="Helicase_C-like"/>
</dbReference>
<dbReference type="GO" id="GO:0016787">
    <property type="term" value="F:hydrolase activity"/>
    <property type="evidence" value="ECO:0007669"/>
    <property type="project" value="UniProtKB-KW"/>
</dbReference>
<dbReference type="PANTHER" id="PTHR47961:SF13">
    <property type="entry name" value="ACTIVATING SIGNAL COINTEGRATOR 1 COMPLEX SUBUNIT 3"/>
    <property type="match status" value="1"/>
</dbReference>
<evidence type="ECO:0000259" key="7">
    <source>
        <dbReference type="PROSITE" id="PS51194"/>
    </source>
</evidence>
<dbReference type="GO" id="GO:0003676">
    <property type="term" value="F:nucleic acid binding"/>
    <property type="evidence" value="ECO:0007669"/>
    <property type="project" value="InterPro"/>
</dbReference>
<keyword evidence="9" id="KW-1185">Reference proteome</keyword>
<dbReference type="InterPro" id="IPR050474">
    <property type="entry name" value="Hel308_SKI2-like"/>
</dbReference>
<evidence type="ECO:0000256" key="1">
    <source>
        <dbReference type="ARBA" id="ARBA00022741"/>
    </source>
</evidence>
<dbReference type="InterPro" id="IPR036390">
    <property type="entry name" value="WH_DNA-bd_sf"/>
</dbReference>
<dbReference type="PANTHER" id="PTHR47961">
    <property type="entry name" value="DNA POLYMERASE THETA, PUTATIVE (AFU_ORTHOLOGUE AFUA_1G05260)-RELATED"/>
    <property type="match status" value="1"/>
</dbReference>